<name>A0A930VLZ2_9ACTN</name>
<sequence length="419" mass="45390">MSSTYAEPFARIAEALDEIAAINPVFRSTTEKQDLLTGLAGLIARAQAQQLRVLAVADDVAEQTGARSTAAWLADETRDAHGRIRADARLADLLDQRWTLLGDAFAKGRVNLAQVRAISDALSSLPQDLGDDLLAKAEDFLVDQAAQLGPRELANLGRGVLQHVAPDIADQAEYQALLAAEDRASAATRLTMRRRGDGSTDGSFRIPDALAGRVRTYLHAYLSPRRRRLDTPFGPVEDSTPDEFGDLPIARRQGIAFAALLENIPTDTLPRHGGTATSVVIAVDYDDLVAEVQAAGVVETSSGDVITGGELRRLACNAGILPAVMGGKSEVLDAGREQRLVKGAMRKLMNVRDKTCTTMGCTVPAAFCDAHHPKPWSQGGRTSLKDCKLLCLFHHRRAHHPDWLTHHHPNGKTSFTRRQ</sequence>
<dbReference type="InterPro" id="IPR003870">
    <property type="entry name" value="DUF222"/>
</dbReference>
<gene>
    <name evidence="2" type="ORF">ISU10_09655</name>
</gene>
<organism evidence="2 3">
    <name type="scientific">Nocardioides agariphilus</name>
    <dbReference type="NCBI Taxonomy" id="433664"/>
    <lineage>
        <taxon>Bacteria</taxon>
        <taxon>Bacillati</taxon>
        <taxon>Actinomycetota</taxon>
        <taxon>Actinomycetes</taxon>
        <taxon>Propionibacteriales</taxon>
        <taxon>Nocardioidaceae</taxon>
        <taxon>Nocardioides</taxon>
    </lineage>
</organism>
<dbReference type="EMBL" id="JADKPO010000011">
    <property type="protein sequence ID" value="MBF4768031.1"/>
    <property type="molecule type" value="Genomic_DNA"/>
</dbReference>
<proteinExistence type="predicted"/>
<feature type="domain" description="HNH nuclease" evidence="1">
    <location>
        <begin position="344"/>
        <end position="396"/>
    </location>
</feature>
<dbReference type="CDD" id="cd00085">
    <property type="entry name" value="HNHc"/>
    <property type="match status" value="1"/>
</dbReference>
<dbReference type="SMART" id="SM00507">
    <property type="entry name" value="HNHc"/>
    <property type="match status" value="1"/>
</dbReference>
<dbReference type="InterPro" id="IPR003615">
    <property type="entry name" value="HNH_nuc"/>
</dbReference>
<evidence type="ECO:0000313" key="3">
    <source>
        <dbReference type="Proteomes" id="UP000660668"/>
    </source>
</evidence>
<protein>
    <submittedName>
        <fullName evidence="2">DUF222 domain-containing protein</fullName>
    </submittedName>
</protein>
<dbReference type="AlphaFoldDB" id="A0A930VLZ2"/>
<evidence type="ECO:0000313" key="2">
    <source>
        <dbReference type="EMBL" id="MBF4768031.1"/>
    </source>
</evidence>
<accession>A0A930VLZ2</accession>
<dbReference type="RefSeq" id="WP_194696189.1">
    <property type="nucleotide sequence ID" value="NZ_JADKPO010000011.1"/>
</dbReference>
<reference evidence="2" key="1">
    <citation type="submission" date="2020-11" db="EMBL/GenBank/DDBJ databases">
        <title>Nocardioides cynanchi sp. nov., isolated from soil of rhizosphere of Cynanchum wilfordii.</title>
        <authorList>
            <person name="Lee J.-S."/>
            <person name="Suh M.K."/>
            <person name="Kim J.-S."/>
        </authorList>
    </citation>
    <scope>NUCLEOTIDE SEQUENCE</scope>
    <source>
        <strain evidence="2">KCTC 19276</strain>
    </source>
</reference>
<comment type="caution">
    <text evidence="2">The sequence shown here is derived from an EMBL/GenBank/DDBJ whole genome shotgun (WGS) entry which is preliminary data.</text>
</comment>
<dbReference type="Proteomes" id="UP000660668">
    <property type="component" value="Unassembled WGS sequence"/>
</dbReference>
<keyword evidence="3" id="KW-1185">Reference proteome</keyword>
<dbReference type="Pfam" id="PF02720">
    <property type="entry name" value="DUF222"/>
    <property type="match status" value="1"/>
</dbReference>
<evidence type="ECO:0000259" key="1">
    <source>
        <dbReference type="SMART" id="SM00507"/>
    </source>
</evidence>